<dbReference type="Proteomes" id="UP000199181">
    <property type="component" value="Unassembled WGS sequence"/>
</dbReference>
<dbReference type="AlphaFoldDB" id="A0A1I0LA51"/>
<organism evidence="1 2">
    <name type="scientific">Stigmatella erecta</name>
    <dbReference type="NCBI Taxonomy" id="83460"/>
    <lineage>
        <taxon>Bacteria</taxon>
        <taxon>Pseudomonadati</taxon>
        <taxon>Myxococcota</taxon>
        <taxon>Myxococcia</taxon>
        <taxon>Myxococcales</taxon>
        <taxon>Cystobacterineae</taxon>
        <taxon>Archangiaceae</taxon>
        <taxon>Stigmatella</taxon>
    </lineage>
</organism>
<gene>
    <name evidence="1" type="ORF">SAMN05443639_12317</name>
</gene>
<evidence type="ECO:0000313" key="1">
    <source>
        <dbReference type="EMBL" id="SEU36934.1"/>
    </source>
</evidence>
<protein>
    <submittedName>
        <fullName evidence="1">Uncharacterized protein</fullName>
    </submittedName>
</protein>
<keyword evidence="2" id="KW-1185">Reference proteome</keyword>
<sequence>MASVVQWGKGPRKCYANGQIVFETGELKNLGEVGQADTLLILKLTATVESTAALSALTEAQRLAWCDSLTLDLRFDGGKSGAAKSTEDEDNLLHPLQRASLKDLIRVNKRLVEKLPQGLTDSTKGFAQPIAVGITTMTATVYVSLGKVEFVDEDEALFGIGPDLLARLQLTLKPNFDYLRTVDSRMQMKELAAEFRTLREKAPGRRVALPPLLRTYKPAAPKADVTTVRGVPLDAVDLTRPLAQNAKGVIIVNVGGVVVTDTPDTAADVHDKYLLHPDTGAVEASIADDATPVYEVTDRGFATLLGGELRAEQETYAETWNLQATVLPTPREQELMRTLQRLSQETLSPGQVNHFTNTPSVTGVTVPASLLPAAGVTAFYATDPEAAEWPGLRYDRTGTGYLYVPGDMLDEAATMYAGALLENKGQGNPQKMATAVEFIAKHVPCAVEDEVKGFPSKGGATTNLYRQCRDMVVDRATARVAAARQ</sequence>
<dbReference type="RefSeq" id="WP_093525653.1">
    <property type="nucleotide sequence ID" value="NZ_FOIJ01000023.1"/>
</dbReference>
<proteinExistence type="predicted"/>
<reference evidence="2" key="1">
    <citation type="submission" date="2016-10" db="EMBL/GenBank/DDBJ databases">
        <authorList>
            <person name="Varghese N."/>
            <person name="Submissions S."/>
        </authorList>
    </citation>
    <scope>NUCLEOTIDE SEQUENCE [LARGE SCALE GENOMIC DNA]</scope>
    <source>
        <strain evidence="2">DSM 16858</strain>
    </source>
</reference>
<dbReference type="EMBL" id="FOIJ01000023">
    <property type="protein sequence ID" value="SEU36934.1"/>
    <property type="molecule type" value="Genomic_DNA"/>
</dbReference>
<accession>A0A1I0LA51</accession>
<evidence type="ECO:0000313" key="2">
    <source>
        <dbReference type="Proteomes" id="UP000199181"/>
    </source>
</evidence>
<name>A0A1I0LA51_9BACT</name>